<accession>A0A0C9TUB5</accession>
<evidence type="ECO:0000313" key="1">
    <source>
        <dbReference type="EMBL" id="KIJ10851.1"/>
    </source>
</evidence>
<dbReference type="HOGENOM" id="CLU_1215127_0_0_1"/>
<organism evidence="1 2">
    <name type="scientific">Paxillus involutus ATCC 200175</name>
    <dbReference type="NCBI Taxonomy" id="664439"/>
    <lineage>
        <taxon>Eukaryota</taxon>
        <taxon>Fungi</taxon>
        <taxon>Dikarya</taxon>
        <taxon>Basidiomycota</taxon>
        <taxon>Agaricomycotina</taxon>
        <taxon>Agaricomycetes</taxon>
        <taxon>Agaricomycetidae</taxon>
        <taxon>Boletales</taxon>
        <taxon>Paxilineae</taxon>
        <taxon>Paxillaceae</taxon>
        <taxon>Paxillus</taxon>
    </lineage>
</organism>
<dbReference type="OrthoDB" id="3050185at2759"/>
<keyword evidence="2" id="KW-1185">Reference proteome</keyword>
<dbReference type="AlphaFoldDB" id="A0A0C9TUB5"/>
<gene>
    <name evidence="1" type="ORF">PAXINDRAFT_16187</name>
</gene>
<dbReference type="EMBL" id="KN819394">
    <property type="protein sequence ID" value="KIJ10851.1"/>
    <property type="molecule type" value="Genomic_DNA"/>
</dbReference>
<protein>
    <submittedName>
        <fullName evidence="1">Uncharacterized protein</fullName>
    </submittedName>
</protein>
<dbReference type="Proteomes" id="UP000053647">
    <property type="component" value="Unassembled WGS sequence"/>
</dbReference>
<name>A0A0C9TUB5_PAXIN</name>
<reference evidence="2" key="2">
    <citation type="submission" date="2015-01" db="EMBL/GenBank/DDBJ databases">
        <title>Evolutionary Origins and Diversification of the Mycorrhizal Mutualists.</title>
        <authorList>
            <consortium name="DOE Joint Genome Institute"/>
            <consortium name="Mycorrhizal Genomics Consortium"/>
            <person name="Kohler A."/>
            <person name="Kuo A."/>
            <person name="Nagy L.G."/>
            <person name="Floudas D."/>
            <person name="Copeland A."/>
            <person name="Barry K.W."/>
            <person name="Cichocki N."/>
            <person name="Veneault-Fourrey C."/>
            <person name="LaButti K."/>
            <person name="Lindquist E.A."/>
            <person name="Lipzen A."/>
            <person name="Lundell T."/>
            <person name="Morin E."/>
            <person name="Murat C."/>
            <person name="Riley R."/>
            <person name="Ohm R."/>
            <person name="Sun H."/>
            <person name="Tunlid A."/>
            <person name="Henrissat B."/>
            <person name="Grigoriev I.V."/>
            <person name="Hibbett D.S."/>
            <person name="Martin F."/>
        </authorList>
    </citation>
    <scope>NUCLEOTIDE SEQUENCE [LARGE SCALE GENOMIC DNA]</scope>
    <source>
        <strain evidence="2">ATCC 200175</strain>
    </source>
</reference>
<reference evidence="1 2" key="1">
    <citation type="submission" date="2014-06" db="EMBL/GenBank/DDBJ databases">
        <authorList>
            <consortium name="DOE Joint Genome Institute"/>
            <person name="Kuo A."/>
            <person name="Kohler A."/>
            <person name="Nagy L.G."/>
            <person name="Floudas D."/>
            <person name="Copeland A."/>
            <person name="Barry K.W."/>
            <person name="Cichocki N."/>
            <person name="Veneault-Fourrey C."/>
            <person name="LaButti K."/>
            <person name="Lindquist E.A."/>
            <person name="Lipzen A."/>
            <person name="Lundell T."/>
            <person name="Morin E."/>
            <person name="Murat C."/>
            <person name="Sun H."/>
            <person name="Tunlid A."/>
            <person name="Henrissat B."/>
            <person name="Grigoriev I.V."/>
            <person name="Hibbett D.S."/>
            <person name="Martin F."/>
            <person name="Nordberg H.P."/>
            <person name="Cantor M.N."/>
            <person name="Hua S.X."/>
        </authorList>
    </citation>
    <scope>NUCLEOTIDE SEQUENCE [LARGE SCALE GENOMIC DNA]</scope>
    <source>
        <strain evidence="1 2">ATCC 200175</strain>
    </source>
</reference>
<evidence type="ECO:0000313" key="2">
    <source>
        <dbReference type="Proteomes" id="UP000053647"/>
    </source>
</evidence>
<sequence length="228" mass="26353">MSHQQVMSYLIGGGDHYKSHTFAFLNWDRVTDLVTRMETRNHDDHVEDITVIVDKDKLKTGDNILDYRLRSSVPAFAELCMWRYVEVAEKISLTKDTQCIEAGDAHQCTRLDAGAENARPGQKAMACGRLDEAHPQHNSHTIRLHAEPYVVVLSGRHFPRSASDEHLDEEWCHAMLILFKPWQHVTDLCMDDETWMEAFHHCHFSEDSQTIMANLHVENECEDARREI</sequence>
<proteinExistence type="predicted"/>